<dbReference type="STRING" id="1261131.lam_439"/>
<dbReference type="HOGENOM" id="CLU_2768156_0_0_5"/>
<keyword evidence="1" id="KW-1133">Transmembrane helix</keyword>
<evidence type="ECO:0000256" key="1">
    <source>
        <dbReference type="SAM" id="Phobius"/>
    </source>
</evidence>
<protein>
    <submittedName>
        <fullName evidence="2">Uncharacterized protein</fullName>
    </submittedName>
</protein>
<sequence length="75" mass="8984">MIKYFCIAIDVFVIIATLITCFFMDEQFSWWIKVFIPFCLISVMIIHIAYLNNFVVFFVFFPFPIIFSNYIPHIA</sequence>
<accession>U6B7G4</accession>
<evidence type="ECO:0000313" key="3">
    <source>
        <dbReference type="Proteomes" id="UP000017862"/>
    </source>
</evidence>
<proteinExistence type="predicted"/>
<name>U6B7G4_9HYPH</name>
<feature type="transmembrane region" description="Helical" evidence="1">
    <location>
        <begin position="54"/>
        <end position="71"/>
    </location>
</feature>
<dbReference type="Proteomes" id="UP000017862">
    <property type="component" value="Chromosome"/>
</dbReference>
<dbReference type="AlphaFoldDB" id="U6B7G4"/>
<dbReference type="EMBL" id="CP006604">
    <property type="protein sequence ID" value="AHA27801.1"/>
    <property type="molecule type" value="Genomic_DNA"/>
</dbReference>
<feature type="transmembrane region" description="Helical" evidence="1">
    <location>
        <begin position="6"/>
        <end position="23"/>
    </location>
</feature>
<keyword evidence="3" id="KW-1185">Reference proteome</keyword>
<dbReference type="KEGG" id="lar:lam_439"/>
<feature type="transmembrane region" description="Helical" evidence="1">
    <location>
        <begin position="30"/>
        <end position="48"/>
    </location>
</feature>
<evidence type="ECO:0000313" key="2">
    <source>
        <dbReference type="EMBL" id="AHA27801.1"/>
    </source>
</evidence>
<organism evidence="2 3">
    <name type="scientific">Candidatus Liberibacter americanus str. Sao Paulo</name>
    <dbReference type="NCBI Taxonomy" id="1261131"/>
    <lineage>
        <taxon>Bacteria</taxon>
        <taxon>Pseudomonadati</taxon>
        <taxon>Pseudomonadota</taxon>
        <taxon>Alphaproteobacteria</taxon>
        <taxon>Hyphomicrobiales</taxon>
        <taxon>Rhizobiaceae</taxon>
        <taxon>Liberibacter</taxon>
    </lineage>
</organism>
<reference evidence="2 3" key="1">
    <citation type="journal article" date="2014" name="Mol. Plant Microbe Interact.">
        <title>The complete genome sequence of Candidatus Liberibacter americanus, associated with citrus Huanglongbing.</title>
        <authorList>
            <person name="Wulff N.A."/>
            <person name="Zhang S."/>
            <person name="Setubal J.C."/>
            <person name="Almeida N.F."/>
            <person name="Martins E.C."/>
            <person name="Harakava R."/>
            <person name="Kumar D."/>
            <person name="Rangel L.T."/>
            <person name="Foissac X."/>
            <person name="Bove J."/>
            <person name="Gabriel D.W."/>
        </authorList>
    </citation>
    <scope>NUCLEOTIDE SEQUENCE [LARGE SCALE GENOMIC DNA]</scope>
    <source>
        <strain evidence="2 3">Sao Paulo</strain>
    </source>
</reference>
<gene>
    <name evidence="2" type="ORF">lam_439</name>
</gene>
<keyword evidence="1" id="KW-0812">Transmembrane</keyword>
<keyword evidence="1" id="KW-0472">Membrane</keyword>